<dbReference type="PROSITE" id="PS51257">
    <property type="entry name" value="PROKAR_LIPOPROTEIN"/>
    <property type="match status" value="1"/>
</dbReference>
<accession>A0AA96EW34</accession>
<sequence>MRLFLVLLIPIVFFSSCKKQPETKIIDPNEISIHEIVHDTLTAKQIEDITKIHSTFAEVDTTSLENTLNDFKRDLNPDDEIQIWLQMANAYQSYMKGKNKTLEQKKEVYKLILSRSMMSSEEVIQNLDLKILSKKEAEEVLSFYTDNPMPIRVIEE</sequence>
<dbReference type="RefSeq" id="WP_313321904.1">
    <property type="nucleotide sequence ID" value="NZ_CP134878.1"/>
</dbReference>
<dbReference type="KEGG" id="fcj:RN605_02495"/>
<dbReference type="EMBL" id="CP134878">
    <property type="protein sequence ID" value="WNM18188.1"/>
    <property type="molecule type" value="Genomic_DNA"/>
</dbReference>
<dbReference type="Proteomes" id="UP001304515">
    <property type="component" value="Chromosome"/>
</dbReference>
<proteinExistence type="predicted"/>
<evidence type="ECO:0000313" key="3">
    <source>
        <dbReference type="Proteomes" id="UP001304515"/>
    </source>
</evidence>
<evidence type="ECO:0000313" key="2">
    <source>
        <dbReference type="EMBL" id="WNM22239.1"/>
    </source>
</evidence>
<name>A0AA96F157_9FLAO</name>
<dbReference type="AlphaFoldDB" id="A0AA96F157"/>
<reference evidence="2 3" key="1">
    <citation type="submission" date="2023-09" db="EMBL/GenBank/DDBJ databases">
        <title>Flavobacterium sp. a novel bacteria isolate from Pepper rhizosphere.</title>
        <authorList>
            <person name="Peng Y."/>
            <person name="Lee J."/>
        </authorList>
    </citation>
    <scope>NUCLEOTIDE SEQUENCE [LARGE SCALE GENOMIC DNA]</scope>
    <source>
        <strain evidence="1">PMR2A8</strain>
        <strain evidence="2 3">PMTSA4</strain>
    </source>
</reference>
<evidence type="ECO:0000313" key="1">
    <source>
        <dbReference type="EMBL" id="WNM18188.1"/>
    </source>
</evidence>
<accession>A0AA96F157</accession>
<organism evidence="2 3">
    <name type="scientific">Flavobacterium capsici</name>
    <dbReference type="NCBI Taxonomy" id="3075618"/>
    <lineage>
        <taxon>Bacteria</taxon>
        <taxon>Pseudomonadati</taxon>
        <taxon>Bacteroidota</taxon>
        <taxon>Flavobacteriia</taxon>
        <taxon>Flavobacteriales</taxon>
        <taxon>Flavobacteriaceae</taxon>
        <taxon>Flavobacterium</taxon>
    </lineage>
</organism>
<keyword evidence="3" id="KW-1185">Reference proteome</keyword>
<protein>
    <submittedName>
        <fullName evidence="2">Uncharacterized protein</fullName>
    </submittedName>
</protein>
<gene>
    <name evidence="2" type="ORF">RN605_02495</name>
    <name evidence="1" type="ORF">RN608_09195</name>
</gene>
<dbReference type="EMBL" id="CP134890">
    <property type="protein sequence ID" value="WNM22239.1"/>
    <property type="molecule type" value="Genomic_DNA"/>
</dbReference>